<feature type="compositionally biased region" description="Polar residues" evidence="1">
    <location>
        <begin position="117"/>
        <end position="132"/>
    </location>
</feature>
<dbReference type="AlphaFoldDB" id="A0A4C1WB42"/>
<sequence length="171" mass="18582">MRVFLSQSKILTEPTWKLSSKLCRGTPFHDSSVSPKHLDLKRLAKVRIGGWAIGLKRKLPPAGEPHHALTSATAGVRAGWQRPAVRYHSAVHTRTRFVGGYLTRANVHVRRDDVTNDPLSPSGVAQTTSSIDNNRKRVSTARATPPESAARAVVQLIALCTGGTRYADGEA</sequence>
<feature type="region of interest" description="Disordered" evidence="1">
    <location>
        <begin position="113"/>
        <end position="147"/>
    </location>
</feature>
<evidence type="ECO:0000313" key="3">
    <source>
        <dbReference type="Proteomes" id="UP000299102"/>
    </source>
</evidence>
<dbReference type="EMBL" id="BGZK01000527">
    <property type="protein sequence ID" value="GBP48608.1"/>
    <property type="molecule type" value="Genomic_DNA"/>
</dbReference>
<gene>
    <name evidence="2" type="ORF">EVAR_27994_1</name>
</gene>
<accession>A0A4C1WB42</accession>
<name>A0A4C1WB42_EUMVA</name>
<evidence type="ECO:0000256" key="1">
    <source>
        <dbReference type="SAM" id="MobiDB-lite"/>
    </source>
</evidence>
<organism evidence="2 3">
    <name type="scientific">Eumeta variegata</name>
    <name type="common">Bagworm moth</name>
    <name type="synonym">Eumeta japonica</name>
    <dbReference type="NCBI Taxonomy" id="151549"/>
    <lineage>
        <taxon>Eukaryota</taxon>
        <taxon>Metazoa</taxon>
        <taxon>Ecdysozoa</taxon>
        <taxon>Arthropoda</taxon>
        <taxon>Hexapoda</taxon>
        <taxon>Insecta</taxon>
        <taxon>Pterygota</taxon>
        <taxon>Neoptera</taxon>
        <taxon>Endopterygota</taxon>
        <taxon>Lepidoptera</taxon>
        <taxon>Glossata</taxon>
        <taxon>Ditrysia</taxon>
        <taxon>Tineoidea</taxon>
        <taxon>Psychidae</taxon>
        <taxon>Oiketicinae</taxon>
        <taxon>Eumeta</taxon>
    </lineage>
</organism>
<protein>
    <submittedName>
        <fullName evidence="2">Uncharacterized protein</fullName>
    </submittedName>
</protein>
<evidence type="ECO:0000313" key="2">
    <source>
        <dbReference type="EMBL" id="GBP48608.1"/>
    </source>
</evidence>
<reference evidence="2 3" key="1">
    <citation type="journal article" date="2019" name="Commun. Biol.">
        <title>The bagworm genome reveals a unique fibroin gene that provides high tensile strength.</title>
        <authorList>
            <person name="Kono N."/>
            <person name="Nakamura H."/>
            <person name="Ohtoshi R."/>
            <person name="Tomita M."/>
            <person name="Numata K."/>
            <person name="Arakawa K."/>
        </authorList>
    </citation>
    <scope>NUCLEOTIDE SEQUENCE [LARGE SCALE GENOMIC DNA]</scope>
</reference>
<proteinExistence type="predicted"/>
<dbReference type="Proteomes" id="UP000299102">
    <property type="component" value="Unassembled WGS sequence"/>
</dbReference>
<comment type="caution">
    <text evidence="2">The sequence shown here is derived from an EMBL/GenBank/DDBJ whole genome shotgun (WGS) entry which is preliminary data.</text>
</comment>
<keyword evidence="3" id="KW-1185">Reference proteome</keyword>